<dbReference type="EMBL" id="CP099421">
    <property type="protein sequence ID" value="USW52830.1"/>
    <property type="molecule type" value="Genomic_DNA"/>
</dbReference>
<feature type="compositionally biased region" description="Polar residues" evidence="1">
    <location>
        <begin position="225"/>
        <end position="239"/>
    </location>
</feature>
<dbReference type="InterPro" id="IPR046497">
    <property type="entry name" value="DUF6590"/>
</dbReference>
<name>A0A9Q9EJA8_9PEZI</name>
<feature type="compositionally biased region" description="Basic and acidic residues" evidence="1">
    <location>
        <begin position="211"/>
        <end position="224"/>
    </location>
</feature>
<reference evidence="3" key="1">
    <citation type="submission" date="2022-06" db="EMBL/GenBank/DDBJ databases">
        <title>Complete genome sequences of two strains of the flax pathogen Septoria linicola.</title>
        <authorList>
            <person name="Lapalu N."/>
            <person name="Simon A."/>
            <person name="Demenou B."/>
            <person name="Paumier D."/>
            <person name="Guillot M.-P."/>
            <person name="Gout L."/>
            <person name="Valade R."/>
        </authorList>
    </citation>
    <scope>NUCLEOTIDE SEQUENCE</scope>
    <source>
        <strain evidence="3">SE15195</strain>
    </source>
</reference>
<proteinExistence type="predicted"/>
<evidence type="ECO:0000313" key="3">
    <source>
        <dbReference type="EMBL" id="USW52830.1"/>
    </source>
</evidence>
<accession>A0A9Q9EJA8</accession>
<feature type="domain" description="DUF6590" evidence="2">
    <location>
        <begin position="27"/>
        <end position="151"/>
    </location>
</feature>
<keyword evidence="4" id="KW-1185">Reference proteome</keyword>
<evidence type="ECO:0000313" key="4">
    <source>
        <dbReference type="Proteomes" id="UP001056384"/>
    </source>
</evidence>
<dbReference type="Pfam" id="PF20233">
    <property type="entry name" value="DUF6590"/>
    <property type="match status" value="1"/>
</dbReference>
<feature type="compositionally biased region" description="Low complexity" evidence="1">
    <location>
        <begin position="79"/>
        <end position="90"/>
    </location>
</feature>
<gene>
    <name evidence="3" type="ORF">Slin15195_G061490</name>
</gene>
<evidence type="ECO:0000256" key="1">
    <source>
        <dbReference type="SAM" id="MobiDB-lite"/>
    </source>
</evidence>
<organism evidence="3 4">
    <name type="scientific">Septoria linicola</name>
    <dbReference type="NCBI Taxonomy" id="215465"/>
    <lineage>
        <taxon>Eukaryota</taxon>
        <taxon>Fungi</taxon>
        <taxon>Dikarya</taxon>
        <taxon>Ascomycota</taxon>
        <taxon>Pezizomycotina</taxon>
        <taxon>Dothideomycetes</taxon>
        <taxon>Dothideomycetidae</taxon>
        <taxon>Mycosphaerellales</taxon>
        <taxon>Mycosphaerellaceae</taxon>
        <taxon>Septoria</taxon>
    </lineage>
</organism>
<protein>
    <recommendedName>
        <fullName evidence="2">DUF6590 domain-containing protein</fullName>
    </recommendedName>
</protein>
<dbReference type="AlphaFoldDB" id="A0A9Q9EJA8"/>
<dbReference type="Proteomes" id="UP001056384">
    <property type="component" value="Chromosome 4"/>
</dbReference>
<feature type="region of interest" description="Disordered" evidence="1">
    <location>
        <begin position="167"/>
        <end position="239"/>
    </location>
</feature>
<evidence type="ECO:0000259" key="2">
    <source>
        <dbReference type="Pfam" id="PF20233"/>
    </source>
</evidence>
<sequence length="306" mass="33866">MHASSDKVSASNVTVVSNLELRPHDDAAEVLIRGVLRYVIIDDPAEGEDFVWALPITSYGGKGVQKKGIIKREHSVVYTTTTRGPPTQTQEELPDRGEKGMLPNAIEVTPHLPSEKLHIMSRINYGEPTRIAIGTSAHEVGAVHRDSVGWFVNQYKLVREQRRQVAAVSNADSTHGSPGSSRYDDLQSFSDNATGKQVKGKMPESSNTRRSGREGPSERGKSTRAESPTSQEHAQNAQQYALRQVSRDQLAIEAAQVHAAYDRLYAERRPEHEIMQTLIARYSSSHGDMLRNDAAARVAYLLQRTS</sequence>
<dbReference type="OrthoDB" id="3650189at2759"/>
<feature type="region of interest" description="Disordered" evidence="1">
    <location>
        <begin position="79"/>
        <end position="98"/>
    </location>
</feature>
<feature type="compositionally biased region" description="Polar residues" evidence="1">
    <location>
        <begin position="170"/>
        <end position="180"/>
    </location>
</feature>